<keyword evidence="1" id="KW-1133">Transmembrane helix</keyword>
<protein>
    <submittedName>
        <fullName evidence="2">DUF998 domain-containing protein</fullName>
    </submittedName>
</protein>
<proteinExistence type="predicted"/>
<feature type="transmembrane region" description="Helical" evidence="1">
    <location>
        <begin position="94"/>
        <end position="111"/>
    </location>
</feature>
<reference evidence="2 3" key="1">
    <citation type="submission" date="2020-10" db="EMBL/GenBank/DDBJ databases">
        <title>Ca. Dormibacterota MAGs.</title>
        <authorList>
            <person name="Montgomery K."/>
        </authorList>
    </citation>
    <scope>NUCLEOTIDE SEQUENCE [LARGE SCALE GENOMIC DNA]</scope>
    <source>
        <strain evidence="2">SC8811_S16_3</strain>
    </source>
</reference>
<keyword evidence="1" id="KW-0472">Membrane</keyword>
<organism evidence="2 3">
    <name type="scientific">Candidatus Dormiibacter inghamiae</name>
    <dbReference type="NCBI Taxonomy" id="3127013"/>
    <lineage>
        <taxon>Bacteria</taxon>
        <taxon>Bacillati</taxon>
        <taxon>Candidatus Dormiibacterota</taxon>
        <taxon>Candidatus Dormibacteria</taxon>
        <taxon>Candidatus Dormibacterales</taxon>
        <taxon>Candidatus Dormibacteraceae</taxon>
        <taxon>Candidatus Dormiibacter</taxon>
    </lineage>
</organism>
<dbReference type="Pfam" id="PF06197">
    <property type="entry name" value="DUF998"/>
    <property type="match status" value="1"/>
</dbReference>
<evidence type="ECO:0000313" key="3">
    <source>
        <dbReference type="Proteomes" id="UP000620075"/>
    </source>
</evidence>
<dbReference type="Proteomes" id="UP000620075">
    <property type="component" value="Unassembled WGS sequence"/>
</dbReference>
<accession>A0A934NEH0</accession>
<feature type="transmembrane region" description="Helical" evidence="1">
    <location>
        <begin position="131"/>
        <end position="152"/>
    </location>
</feature>
<feature type="transmembrane region" description="Helical" evidence="1">
    <location>
        <begin position="164"/>
        <end position="186"/>
    </location>
</feature>
<dbReference type="AlphaFoldDB" id="A0A934NEH0"/>
<name>A0A934NEH0_9BACT</name>
<dbReference type="InterPro" id="IPR009339">
    <property type="entry name" value="DUF998"/>
</dbReference>
<evidence type="ECO:0000313" key="2">
    <source>
        <dbReference type="EMBL" id="MBJ7603904.1"/>
    </source>
</evidence>
<comment type="caution">
    <text evidence="2">The sequence shown here is derived from an EMBL/GenBank/DDBJ whole genome shotgun (WGS) entry which is preliminary data.</text>
</comment>
<sequence>MARADSRSMSRSTSRLLAAGLVAGPLYIVVGTIGALTRPGFDPTRDDWSLLSNGELGWIQVALFISTGLLTLAGAVGMWRALADGRASTWGPRLVALFGLGLIGAGIFIADPARGFPPGTPADAHVISWHGLMHFVSGGVGFLSLIAACMTFARRFAGLGQTGWAAYSVATGALFFAAFVGVATGSQPGGPVLVLVTLAFTAAVVLGWAWLSALVVKVMVESRP</sequence>
<feature type="transmembrane region" description="Helical" evidence="1">
    <location>
        <begin position="192"/>
        <end position="216"/>
    </location>
</feature>
<feature type="transmembrane region" description="Helical" evidence="1">
    <location>
        <begin position="57"/>
        <end position="82"/>
    </location>
</feature>
<keyword evidence="1" id="KW-0812">Transmembrane</keyword>
<dbReference type="EMBL" id="JAEKNQ010000044">
    <property type="protein sequence ID" value="MBJ7603904.1"/>
    <property type="molecule type" value="Genomic_DNA"/>
</dbReference>
<evidence type="ECO:0000256" key="1">
    <source>
        <dbReference type="SAM" id="Phobius"/>
    </source>
</evidence>
<gene>
    <name evidence="2" type="ORF">JF888_12030</name>
</gene>
<feature type="transmembrane region" description="Helical" evidence="1">
    <location>
        <begin position="16"/>
        <end position="37"/>
    </location>
</feature>